<feature type="region of interest" description="Disordered" evidence="1">
    <location>
        <begin position="49"/>
        <end position="84"/>
    </location>
</feature>
<proteinExistence type="predicted"/>
<dbReference type="AlphaFoldDB" id="A0A9P0NW00"/>
<name>A0A9P0NW00_ACAOB</name>
<reference evidence="2" key="1">
    <citation type="submission" date="2022-03" db="EMBL/GenBank/DDBJ databases">
        <authorList>
            <person name="Sayadi A."/>
        </authorList>
    </citation>
    <scope>NUCLEOTIDE SEQUENCE</scope>
</reference>
<evidence type="ECO:0000313" key="2">
    <source>
        <dbReference type="EMBL" id="CAH1958677.1"/>
    </source>
</evidence>
<gene>
    <name evidence="2" type="ORF">ACAOBT_LOCUS2772</name>
</gene>
<evidence type="ECO:0000313" key="3">
    <source>
        <dbReference type="Proteomes" id="UP001152888"/>
    </source>
</evidence>
<dbReference type="Proteomes" id="UP001152888">
    <property type="component" value="Unassembled WGS sequence"/>
</dbReference>
<organism evidence="2 3">
    <name type="scientific">Acanthoscelides obtectus</name>
    <name type="common">Bean weevil</name>
    <name type="synonym">Bruchus obtectus</name>
    <dbReference type="NCBI Taxonomy" id="200917"/>
    <lineage>
        <taxon>Eukaryota</taxon>
        <taxon>Metazoa</taxon>
        <taxon>Ecdysozoa</taxon>
        <taxon>Arthropoda</taxon>
        <taxon>Hexapoda</taxon>
        <taxon>Insecta</taxon>
        <taxon>Pterygota</taxon>
        <taxon>Neoptera</taxon>
        <taxon>Endopterygota</taxon>
        <taxon>Coleoptera</taxon>
        <taxon>Polyphaga</taxon>
        <taxon>Cucujiformia</taxon>
        <taxon>Chrysomeloidea</taxon>
        <taxon>Chrysomelidae</taxon>
        <taxon>Bruchinae</taxon>
        <taxon>Bruchini</taxon>
        <taxon>Acanthoscelides</taxon>
    </lineage>
</organism>
<dbReference type="EMBL" id="CAKOFQ010006678">
    <property type="protein sequence ID" value="CAH1958677.1"/>
    <property type="molecule type" value="Genomic_DNA"/>
</dbReference>
<feature type="compositionally biased region" description="Basic and acidic residues" evidence="1">
    <location>
        <begin position="154"/>
        <end position="164"/>
    </location>
</feature>
<sequence length="164" mass="18754">MRNASDIFCLNDDITDGMQMFSVNGSCPMRIRRRMRNQENDVFEYGRNNNFISEEPNSDTVDRRDLEREMEDAPGDTARDDMESVISDRDDLEVEAINKEAEAAKSQIASPKSSPTKIVKKKDGIQRANPSNMERNPLTGAGIEVPEHRRSKRGSRETSSKWKW</sequence>
<accession>A0A9P0NW00</accession>
<comment type="caution">
    <text evidence="2">The sequence shown here is derived from an EMBL/GenBank/DDBJ whole genome shotgun (WGS) entry which is preliminary data.</text>
</comment>
<evidence type="ECO:0000256" key="1">
    <source>
        <dbReference type="SAM" id="MobiDB-lite"/>
    </source>
</evidence>
<feature type="compositionally biased region" description="Polar residues" evidence="1">
    <location>
        <begin position="107"/>
        <end position="116"/>
    </location>
</feature>
<dbReference type="OrthoDB" id="6712682at2759"/>
<keyword evidence="3" id="KW-1185">Reference proteome</keyword>
<feature type="region of interest" description="Disordered" evidence="1">
    <location>
        <begin position="102"/>
        <end position="164"/>
    </location>
</feature>
<protein>
    <submittedName>
        <fullName evidence="2">Uncharacterized protein</fullName>
    </submittedName>
</protein>